<evidence type="ECO:0000256" key="3">
    <source>
        <dbReference type="SAM" id="MobiDB-lite"/>
    </source>
</evidence>
<dbReference type="PANTHER" id="PTHR21689">
    <property type="entry name" value="LIN-9"/>
    <property type="match status" value="1"/>
</dbReference>
<feature type="compositionally biased region" description="Low complexity" evidence="3">
    <location>
        <begin position="97"/>
        <end position="108"/>
    </location>
</feature>
<dbReference type="OrthoDB" id="47645at2759"/>
<evidence type="ECO:0000313" key="6">
    <source>
        <dbReference type="Proteomes" id="UP001153069"/>
    </source>
</evidence>
<dbReference type="Pfam" id="PF06584">
    <property type="entry name" value="DIRP"/>
    <property type="match status" value="1"/>
</dbReference>
<feature type="compositionally biased region" description="Basic and acidic residues" evidence="3">
    <location>
        <begin position="468"/>
        <end position="477"/>
    </location>
</feature>
<feature type="compositionally biased region" description="Basic and acidic residues" evidence="3">
    <location>
        <begin position="390"/>
        <end position="409"/>
    </location>
</feature>
<evidence type="ECO:0000256" key="2">
    <source>
        <dbReference type="ARBA" id="ARBA00023242"/>
    </source>
</evidence>
<evidence type="ECO:0000259" key="4">
    <source>
        <dbReference type="SMART" id="SM01135"/>
    </source>
</evidence>
<dbReference type="PANTHER" id="PTHR21689:SF2">
    <property type="entry name" value="PROTEIN LIN-9 HOMOLOG"/>
    <property type="match status" value="1"/>
</dbReference>
<organism evidence="5 6">
    <name type="scientific">Seminavis robusta</name>
    <dbReference type="NCBI Taxonomy" id="568900"/>
    <lineage>
        <taxon>Eukaryota</taxon>
        <taxon>Sar</taxon>
        <taxon>Stramenopiles</taxon>
        <taxon>Ochrophyta</taxon>
        <taxon>Bacillariophyta</taxon>
        <taxon>Bacillariophyceae</taxon>
        <taxon>Bacillariophycidae</taxon>
        <taxon>Naviculales</taxon>
        <taxon>Naviculaceae</taxon>
        <taxon>Seminavis</taxon>
    </lineage>
</organism>
<feature type="compositionally biased region" description="Basic residues" evidence="3">
    <location>
        <begin position="457"/>
        <end position="467"/>
    </location>
</feature>
<name>A0A9N8F393_9STRA</name>
<gene>
    <name evidence="5" type="ORF">SEMRO_2579_G331810.1</name>
</gene>
<keyword evidence="6" id="KW-1185">Reference proteome</keyword>
<reference evidence="5" key="1">
    <citation type="submission" date="2020-06" db="EMBL/GenBank/DDBJ databases">
        <authorList>
            <consortium name="Plant Systems Biology data submission"/>
        </authorList>
    </citation>
    <scope>NUCLEOTIDE SEQUENCE</scope>
    <source>
        <strain evidence="5">D6</strain>
    </source>
</reference>
<comment type="caution">
    <text evidence="5">The sequence shown here is derived from an EMBL/GenBank/DDBJ whole genome shotgun (WGS) entry which is preliminary data.</text>
</comment>
<sequence length="945" mass="107956">MEDDATTKKDSETVVYEKEAADEEKQEVVKEEAAETAEKTATDDATINPTKDEPLAEEDKDGATDNAPGDTLKAESKEMEEVKESGEYVAIDVTANEEGYGSEGISSEVDLVKEDEDFKDTPEPATHAADTEAMDVEPQDSKEETSTNEKTAENDQKAEDEGYIEVDLSAATERETEEQEDEATKQTEEESNALRTPRRDRTSISAPIAGTRNDDDDDYLTNKSTVKSIRSYLNDFDPTTALDEDDICNLMVKTDRNVEYRARYYSNPLDDLMDEDQMYKEFHKEEEEYLVGHDFVKAMSKSLDDEDSDDNDGKRKAPRRYTRGMARTTRIKKKEEFAFMDNLGLKSLLDAVEEMEPTAGPYPVPFESIQSRERKVMPQDRKRSGSRSYSRRDSLSRRRDPPSDDDSAKLKSTFDPVTMRPLGPFVTKVLVDGEHVSEDEGERLSLKERKRELKRLRDRQYQKKRRERQLAEKERRKSSILNTPVRSNRKRGRDDDSGSDDDGGRRKIRPVRPGKRKGFSRKLAGSRPLRGPVSLPLLDWQRRQMWSTRTKPKREEADANNTMDIPDQLAKWGITHRPPPWDAVNPALGYEAEYEEPLRRRHADDVYGLWCHKLINCLNGSARAWAIHEFFYSDLDRPWYSSNTFAKEVAKLGISPTAKLTRREWSLVRRMIRKRPLRFSRKFVLSQLKERNEFRNQIRHLQRNPDADNNTGYDIPAPIRVGATVTAYNKRFLVLHRGTVLFHDVHTARYLIQFERPELGCQFCSDTEVASHGVPRVLTPAVPRHLCGSYYKAKAGNFVETGAMPYGTSYASLPVANDVTCDIEMANLMTMSHQREVGGIVRKPEDARTALVEKVAERETLVSLLSIIEAATGRKERLLKCMDKFNCLLVERLPFGGGAPPNHIISEYYHSHYAWLEANLQSTNHSLDRAHSYLEVMYSGAYSAT</sequence>
<keyword evidence="2" id="KW-0539">Nucleus</keyword>
<dbReference type="AlphaFoldDB" id="A0A9N8F393"/>
<feature type="compositionally biased region" description="Basic and acidic residues" evidence="3">
    <location>
        <begin position="72"/>
        <end position="86"/>
    </location>
</feature>
<dbReference type="SMART" id="SM01135">
    <property type="entry name" value="DIRP"/>
    <property type="match status" value="1"/>
</dbReference>
<feature type="compositionally biased region" description="Basic residues" evidence="3">
    <location>
        <begin position="506"/>
        <end position="520"/>
    </location>
</feature>
<dbReference type="InterPro" id="IPR033471">
    <property type="entry name" value="DIRP"/>
</dbReference>
<dbReference type="Proteomes" id="UP001153069">
    <property type="component" value="Unassembled WGS sequence"/>
</dbReference>
<accession>A0A9N8F393</accession>
<feature type="region of interest" description="Disordered" evidence="3">
    <location>
        <begin position="1"/>
        <end position="221"/>
    </location>
</feature>
<dbReference type="InterPro" id="IPR010561">
    <property type="entry name" value="LIN-9/ALY1"/>
</dbReference>
<dbReference type="GO" id="GO:0017053">
    <property type="term" value="C:transcription repressor complex"/>
    <property type="evidence" value="ECO:0007669"/>
    <property type="project" value="InterPro"/>
</dbReference>
<comment type="subcellular location">
    <subcellularLocation>
        <location evidence="1">Nucleus</location>
    </subcellularLocation>
</comment>
<dbReference type="EMBL" id="CAICTM010002577">
    <property type="protein sequence ID" value="CAB9529670.1"/>
    <property type="molecule type" value="Genomic_DNA"/>
</dbReference>
<evidence type="ECO:0000313" key="5">
    <source>
        <dbReference type="EMBL" id="CAB9529670.1"/>
    </source>
</evidence>
<feature type="region of interest" description="Disordered" evidence="3">
    <location>
        <begin position="360"/>
        <end position="419"/>
    </location>
</feature>
<dbReference type="GO" id="GO:0051726">
    <property type="term" value="P:regulation of cell cycle"/>
    <property type="evidence" value="ECO:0007669"/>
    <property type="project" value="TreeGrafter"/>
</dbReference>
<feature type="region of interest" description="Disordered" evidence="3">
    <location>
        <begin position="457"/>
        <end position="530"/>
    </location>
</feature>
<feature type="compositionally biased region" description="Basic and acidic residues" evidence="3">
    <location>
        <begin position="370"/>
        <end position="383"/>
    </location>
</feature>
<feature type="domain" description="DIRP" evidence="4">
    <location>
        <begin position="631"/>
        <end position="731"/>
    </location>
</feature>
<dbReference type="GO" id="GO:0003677">
    <property type="term" value="F:DNA binding"/>
    <property type="evidence" value="ECO:0007669"/>
    <property type="project" value="TreeGrafter"/>
</dbReference>
<protein>
    <submittedName>
        <fullName evidence="5">PHD and ring finger domains 1</fullName>
    </submittedName>
</protein>
<dbReference type="GO" id="GO:0006351">
    <property type="term" value="P:DNA-templated transcription"/>
    <property type="evidence" value="ECO:0007669"/>
    <property type="project" value="InterPro"/>
</dbReference>
<dbReference type="GO" id="GO:0005654">
    <property type="term" value="C:nucleoplasm"/>
    <property type="evidence" value="ECO:0007669"/>
    <property type="project" value="TreeGrafter"/>
</dbReference>
<feature type="compositionally biased region" description="Basic and acidic residues" evidence="3">
    <location>
        <begin position="1"/>
        <end position="19"/>
    </location>
</feature>
<proteinExistence type="predicted"/>
<evidence type="ECO:0000256" key="1">
    <source>
        <dbReference type="ARBA" id="ARBA00004123"/>
    </source>
</evidence>
<feature type="compositionally biased region" description="Basic and acidic residues" evidence="3">
    <location>
        <begin position="139"/>
        <end position="160"/>
    </location>
</feature>
<feature type="region of interest" description="Disordered" evidence="3">
    <location>
        <begin position="302"/>
        <end position="327"/>
    </location>
</feature>
<dbReference type="GO" id="GO:0006357">
    <property type="term" value="P:regulation of transcription by RNA polymerase II"/>
    <property type="evidence" value="ECO:0007669"/>
    <property type="project" value="TreeGrafter"/>
</dbReference>
<feature type="compositionally biased region" description="Basic and acidic residues" evidence="3">
    <location>
        <begin position="26"/>
        <end position="42"/>
    </location>
</feature>